<evidence type="ECO:0000313" key="3">
    <source>
        <dbReference type="Proteomes" id="UP000500791"/>
    </source>
</evidence>
<dbReference type="EMBL" id="CP049811">
    <property type="protein sequence ID" value="QIK39464.1"/>
    <property type="molecule type" value="Genomic_DNA"/>
</dbReference>
<dbReference type="AlphaFoldDB" id="A0A6G7VHJ6"/>
<sequence length="128" mass="14291">MSRENLSFAIFLTVFCAGIGGIVWWNVQRISQNTRLPAEAAPRMSCRFTQWCVAQDCTVQPLVDFVLITRSRFDRAYLRMNQRGGGLSVFVGGNAYFARHDADADTPDLAPANSRGRGICDWIVEETA</sequence>
<protein>
    <submittedName>
        <fullName evidence="2">Uncharacterized protein</fullName>
    </submittedName>
</protein>
<dbReference type="KEGG" id="mon:G8E03_01035"/>
<keyword evidence="1" id="KW-1133">Transmembrane helix</keyword>
<evidence type="ECO:0000313" key="2">
    <source>
        <dbReference type="EMBL" id="QIK39464.1"/>
    </source>
</evidence>
<dbReference type="Proteomes" id="UP000500791">
    <property type="component" value="Chromosome"/>
</dbReference>
<keyword evidence="1" id="KW-0472">Membrane</keyword>
<gene>
    <name evidence="2" type="ORF">G8E03_01035</name>
</gene>
<keyword evidence="3" id="KW-1185">Reference proteome</keyword>
<reference evidence="2 3" key="1">
    <citation type="submission" date="2020-03" db="EMBL/GenBank/DDBJ databases">
        <title>Complete genome sequence of Monaibacterium sp. ALG8 with diverse plasmids.</title>
        <authorList>
            <person name="Sun C."/>
        </authorList>
    </citation>
    <scope>NUCLEOTIDE SEQUENCE [LARGE SCALE GENOMIC DNA]</scope>
    <source>
        <strain evidence="2 3">ALG8</strain>
    </source>
</reference>
<dbReference type="RefSeq" id="WP_166187628.1">
    <property type="nucleotide sequence ID" value="NZ_CP049811.1"/>
</dbReference>
<organism evidence="2 3">
    <name type="scientific">Pontivivens nitratireducens</name>
    <dbReference type="NCBI Taxonomy" id="2758038"/>
    <lineage>
        <taxon>Bacteria</taxon>
        <taxon>Pseudomonadati</taxon>
        <taxon>Pseudomonadota</taxon>
        <taxon>Alphaproteobacteria</taxon>
        <taxon>Rhodobacterales</taxon>
        <taxon>Paracoccaceae</taxon>
        <taxon>Pontivivens</taxon>
    </lineage>
</organism>
<evidence type="ECO:0000256" key="1">
    <source>
        <dbReference type="SAM" id="Phobius"/>
    </source>
</evidence>
<name>A0A6G7VHJ6_9RHOB</name>
<keyword evidence="1" id="KW-0812">Transmembrane</keyword>
<accession>A0A6G7VHJ6</accession>
<feature type="transmembrane region" description="Helical" evidence="1">
    <location>
        <begin position="6"/>
        <end position="27"/>
    </location>
</feature>
<proteinExistence type="predicted"/>